<evidence type="ECO:0000313" key="2">
    <source>
        <dbReference type="Proteomes" id="UP000662111"/>
    </source>
</evidence>
<proteinExistence type="predicted"/>
<keyword evidence="2" id="KW-1185">Reference proteome</keyword>
<evidence type="ECO:0000313" key="1">
    <source>
        <dbReference type="EMBL" id="GGK83546.1"/>
    </source>
</evidence>
<protein>
    <recommendedName>
        <fullName evidence="3">GIY-YIG nuclease family protein</fullName>
    </recommendedName>
</protein>
<reference evidence="2" key="1">
    <citation type="journal article" date="2019" name="Int. J. Syst. Evol. Microbiol.">
        <title>The Global Catalogue of Microorganisms (GCM) 10K type strain sequencing project: providing services to taxonomists for standard genome sequencing and annotation.</title>
        <authorList>
            <consortium name="The Broad Institute Genomics Platform"/>
            <consortium name="The Broad Institute Genome Sequencing Center for Infectious Disease"/>
            <person name="Wu L."/>
            <person name="Ma J."/>
        </authorList>
    </citation>
    <scope>NUCLEOTIDE SEQUENCE [LARGE SCALE GENOMIC DNA]</scope>
    <source>
        <strain evidence="2">CGMCC 1.5362</strain>
    </source>
</reference>
<comment type="caution">
    <text evidence="1">The sequence shown here is derived from an EMBL/GenBank/DDBJ whole genome shotgun (WGS) entry which is preliminary data.</text>
</comment>
<dbReference type="RefSeq" id="WP_029202177.1">
    <property type="nucleotide sequence ID" value="NZ_BMLB01000008.1"/>
</dbReference>
<name>A0ABQ2FDD5_9MICO</name>
<dbReference type="CDD" id="cd00719">
    <property type="entry name" value="GIY-YIG_SF"/>
    <property type="match status" value="1"/>
</dbReference>
<sequence>MSPFGQTVHMLVGAYGMFWFRDEVDWAPGRGRTWDLLGRRGTRRSTLQVADFKRARGVYVLFDDYGAHYVGLARGNAGIGGRLRDHTKDEHRASWSRFCWFAFDAVSEETDATGVRRLTKRNRPVPMEQDQAIGEIEALLITVMNTRNVNRMRFQAASQWEQVSWWEREETLAKLSG</sequence>
<gene>
    <name evidence="1" type="ORF">GCM10011509_34990</name>
</gene>
<organism evidence="1 2">
    <name type="scientific">Ornithinimicrobium pekingense</name>
    <dbReference type="NCBI Taxonomy" id="384677"/>
    <lineage>
        <taxon>Bacteria</taxon>
        <taxon>Bacillati</taxon>
        <taxon>Actinomycetota</taxon>
        <taxon>Actinomycetes</taxon>
        <taxon>Micrococcales</taxon>
        <taxon>Ornithinimicrobiaceae</taxon>
        <taxon>Ornithinimicrobium</taxon>
    </lineage>
</organism>
<evidence type="ECO:0008006" key="3">
    <source>
        <dbReference type="Google" id="ProtNLM"/>
    </source>
</evidence>
<accession>A0ABQ2FDD5</accession>
<dbReference type="Proteomes" id="UP000662111">
    <property type="component" value="Unassembled WGS sequence"/>
</dbReference>
<dbReference type="EMBL" id="BMLB01000008">
    <property type="protein sequence ID" value="GGK83546.1"/>
    <property type="molecule type" value="Genomic_DNA"/>
</dbReference>